<organism evidence="3 4">
    <name type="scientific">Theileria parva</name>
    <name type="common">East coast fever infection agent</name>
    <dbReference type="NCBI Taxonomy" id="5875"/>
    <lineage>
        <taxon>Eukaryota</taxon>
        <taxon>Sar</taxon>
        <taxon>Alveolata</taxon>
        <taxon>Apicomplexa</taxon>
        <taxon>Aconoidasida</taxon>
        <taxon>Piroplasmida</taxon>
        <taxon>Theileriidae</taxon>
        <taxon>Theileria</taxon>
    </lineage>
</organism>
<proteinExistence type="predicted"/>
<dbReference type="OMA" id="FSEYVNH"/>
<keyword evidence="4" id="KW-1185">Reference proteome</keyword>
<feature type="compositionally biased region" description="Basic and acidic residues" evidence="1">
    <location>
        <begin position="105"/>
        <end position="123"/>
    </location>
</feature>
<gene>
    <name evidence="3" type="ordered locus">TP04_0420</name>
</gene>
<dbReference type="InParanoid" id="Q4N2D1"/>
<feature type="region of interest" description="Disordered" evidence="1">
    <location>
        <begin position="1"/>
        <end position="131"/>
    </location>
</feature>
<feature type="region of interest" description="Disordered" evidence="1">
    <location>
        <begin position="190"/>
        <end position="218"/>
    </location>
</feature>
<accession>Q4N2D1</accession>
<dbReference type="KEGG" id="tpv:TP04_0420"/>
<feature type="compositionally biased region" description="Low complexity" evidence="1">
    <location>
        <begin position="67"/>
        <end position="104"/>
    </location>
</feature>
<comment type="caution">
    <text evidence="3">The sequence shown here is derived from an EMBL/GenBank/DDBJ whole genome shotgun (WGS) entry which is preliminary data.</text>
</comment>
<dbReference type="Proteomes" id="UP000001949">
    <property type="component" value="Unassembled WGS sequence"/>
</dbReference>
<sequence>MDYESEDHQVDSSEEQGSQQFSETMSSKSSEMAPESPQRSASSAEMKSESPHGSESAEMASETSKRSASSPDNASESSKRSASSAELSHSQSSNLSYSSSSQKSASKEDSSIEVKPEKFERTAAKSGSGVKTLSKEDKLLRMFLIIGFFPLPVLGWIIGFFYSFSIKRKTKSQKKVLPTNIYLIRNKDDAKDKDKDKEPKKVVEKSEEERDLKGPKVDVDVPDVDIKGPKVQTAEDKKAIEDRLRKKENLTISDTESLRVNLEDLNPEQKELRAEVFKSVTDVDKAKKLKVEEGLYVPAVLDKFEVPEFKIEKPENLFIPPRILKSPVPVSKSAKDIKFDFFEYVHPSSTSHMLILLRGLNSTWKNHELFRFSEYVNHSVMAVNVTDAGKKTISQILEELEDVVKTKAKKDITLVTEIKQAEVNDFRKLYQEKKFKKVLAISSHLRCQESNEVFDMPEFVGLFDDKIECDKKNIAFPVMVVKNDLVEYEIMENELEIGLKFVEMKKCKDVLNTKEQTKIVLGKLFGPFRKFATATTASLKEDEVLKKVLCSRKKYT</sequence>
<dbReference type="RefSeq" id="XP_764055.1">
    <property type="nucleotide sequence ID" value="XM_758962.1"/>
</dbReference>
<feature type="transmembrane region" description="Helical" evidence="2">
    <location>
        <begin position="143"/>
        <end position="164"/>
    </location>
</feature>
<protein>
    <submittedName>
        <fullName evidence="3">Uncharacterized protein</fullName>
    </submittedName>
</protein>
<name>Q4N2D1_THEPA</name>
<dbReference type="AlphaFoldDB" id="Q4N2D1"/>
<evidence type="ECO:0000256" key="2">
    <source>
        <dbReference type="SAM" id="Phobius"/>
    </source>
</evidence>
<reference evidence="3 4" key="1">
    <citation type="journal article" date="2005" name="Science">
        <title>Genome sequence of Theileria parva, a bovine pathogen that transforms lymphocytes.</title>
        <authorList>
            <person name="Gardner M.J."/>
            <person name="Bishop R."/>
            <person name="Shah T."/>
            <person name="de Villiers E.P."/>
            <person name="Carlton J.M."/>
            <person name="Hall N."/>
            <person name="Ren Q."/>
            <person name="Paulsen I.T."/>
            <person name="Pain A."/>
            <person name="Berriman M."/>
            <person name="Wilson R.J.M."/>
            <person name="Sato S."/>
            <person name="Ralph S.A."/>
            <person name="Mann D.J."/>
            <person name="Xiong Z."/>
            <person name="Shallom S.J."/>
            <person name="Weidman J."/>
            <person name="Jiang L."/>
            <person name="Lynn J."/>
            <person name="Weaver B."/>
            <person name="Shoaibi A."/>
            <person name="Domingo A.R."/>
            <person name="Wasawo D."/>
            <person name="Crabtree J."/>
            <person name="Wortman J.R."/>
            <person name="Haas B."/>
            <person name="Angiuoli S.V."/>
            <person name="Creasy T.H."/>
            <person name="Lu C."/>
            <person name="Suh B."/>
            <person name="Silva J.C."/>
            <person name="Utterback T.R."/>
            <person name="Feldblyum T.V."/>
            <person name="Pertea M."/>
            <person name="Allen J."/>
            <person name="Nierman W.C."/>
            <person name="Taracha E.L.N."/>
            <person name="Salzberg S.L."/>
            <person name="White O.R."/>
            <person name="Fitzhugh H.A."/>
            <person name="Morzaria S."/>
            <person name="Venter J.C."/>
            <person name="Fraser C.M."/>
            <person name="Nene V."/>
        </authorList>
    </citation>
    <scope>NUCLEOTIDE SEQUENCE [LARGE SCALE GENOMIC DNA]</scope>
    <source>
        <strain evidence="3 4">Muguga</strain>
    </source>
</reference>
<feature type="compositionally biased region" description="Basic and acidic residues" evidence="1">
    <location>
        <begin position="1"/>
        <end position="11"/>
    </location>
</feature>
<evidence type="ECO:0000313" key="3">
    <source>
        <dbReference type="EMBL" id="EAN31772.1"/>
    </source>
</evidence>
<keyword evidence="2" id="KW-1133">Transmembrane helix</keyword>
<dbReference type="EMBL" id="AAGK01000004">
    <property type="protein sequence ID" value="EAN31772.1"/>
    <property type="molecule type" value="Genomic_DNA"/>
</dbReference>
<dbReference type="eggNOG" id="ENOG502R0K6">
    <property type="taxonomic scope" value="Eukaryota"/>
</dbReference>
<keyword evidence="2" id="KW-0472">Membrane</keyword>
<dbReference type="GeneID" id="3500602"/>
<keyword evidence="2" id="KW-0812">Transmembrane</keyword>
<dbReference type="VEuPathDB" id="PiroplasmaDB:TpMuguga_04g00420"/>
<evidence type="ECO:0000256" key="1">
    <source>
        <dbReference type="SAM" id="MobiDB-lite"/>
    </source>
</evidence>
<evidence type="ECO:0000313" key="4">
    <source>
        <dbReference type="Proteomes" id="UP000001949"/>
    </source>
</evidence>